<reference evidence="9 10" key="1">
    <citation type="submission" date="2018-08" db="EMBL/GenBank/DDBJ databases">
        <title>A genome reference for cultivated species of the human gut microbiota.</title>
        <authorList>
            <person name="Zou Y."/>
            <person name="Xue W."/>
            <person name="Luo G."/>
        </authorList>
    </citation>
    <scope>NUCLEOTIDE SEQUENCE [LARGE SCALE GENOMIC DNA]</scope>
    <source>
        <strain evidence="9 10">AM42-13AC</strain>
    </source>
</reference>
<keyword evidence="5" id="KW-0812">Transmembrane</keyword>
<evidence type="ECO:0000259" key="7">
    <source>
        <dbReference type="Pfam" id="PF17802"/>
    </source>
</evidence>
<dbReference type="Gene3D" id="2.60.40.10">
    <property type="entry name" value="Immunoglobulins"/>
    <property type="match status" value="3"/>
</dbReference>
<dbReference type="NCBIfam" id="NF033903">
    <property type="entry name" value="VaFE_rpt"/>
    <property type="match status" value="3"/>
</dbReference>
<feature type="domain" description="T-Q ester bond containing" evidence="8">
    <location>
        <begin position="700"/>
        <end position="823"/>
    </location>
</feature>
<keyword evidence="3 6" id="KW-0732">Signal</keyword>
<dbReference type="AlphaFoldDB" id="A0A413UCD8"/>
<feature type="domain" description="T-Q ester bond containing" evidence="8">
    <location>
        <begin position="830"/>
        <end position="953"/>
    </location>
</feature>
<feature type="domain" description="SpaA-like prealbumin fold" evidence="7">
    <location>
        <begin position="463"/>
        <end position="561"/>
    </location>
</feature>
<evidence type="ECO:0000256" key="5">
    <source>
        <dbReference type="SAM" id="Phobius"/>
    </source>
</evidence>
<name>A0A413UCD8_9FIRM</name>
<dbReference type="InterPro" id="IPR041033">
    <property type="entry name" value="SpaA_PFL_dom_1"/>
</dbReference>
<dbReference type="Gene3D" id="2.60.40.3930">
    <property type="match status" value="3"/>
</dbReference>
<keyword evidence="5" id="KW-0472">Membrane</keyword>
<dbReference type="EMBL" id="QSGD01000024">
    <property type="protein sequence ID" value="RHB05039.1"/>
    <property type="molecule type" value="Genomic_DNA"/>
</dbReference>
<sequence length="1144" mass="125424">MNKILKRLLTGVLTLATVFTALPTTAVHAAETQYWTESSERVGIVEKVMNDGSIGSTFNEGHMTVEGEDAYCVDINTNFKNGYKTRSDASTCLSDDQIADIALSLEYVKQYTASHSGISSQHAYLLRQLVVWQRLSAHLGWSCDNVRASYDEISKAVQDEVFAGAKAFVAANKGRYDCYGYIYTGEGQDLGQFFAELAVGNGKIQKSSSNTTVTNGNDCYSLSGATYGVYSDKGCTKSVAILTTNANGNTDTVELRAATYYVKETKAPKGFQLDKNVYTMTVKVNETTTLKVSDKPKVTDTLVELFKIDMEISKATPQGNASLEGAEFVWKYYDGYYTKDNLPSEPTRTWTTKTIAEKDSNNEVHYITRLADSYKVLGDSFYTQNGTICLPLGTITVEEKTAPNGYLLEGAYMQAAGSSEQIKGVYVAQITEDGELAALSGSNQYSVLDKVIRGGVKIQKRDLETKDTKAQGGATLKDTAFEIISLNDNAVLVDGKLYNKNEVVKTIHTGVDGIATTAADTLPYGKYRIEESNAPEGYLTDGAKPIEFEITEDGKIVDLTDEAHSIYNQIKRGDIEGVKIGAGTHKRLANVPFRITGKTTGESHIIVTDANGQFSTSSDWVSHKQNTNAGKTSEDGIWFGTSTPDDSKGALLYDTYTIEELRCDSNKGMTLIPAFDVVVLRNKVVVDLGTLTDEYEPEITIHTTATDKVTGEKSIVAGKNVIIVDTVTLDGLTKGTKYQLKGWQMVKSENTQLLIDGQPVESNYTFTAKKSEMEVEVSYTFNASALGGKDLVTFEELYDLSNPDEPIKVAEHKDIEDEGQTVTIEERVIEIHTNAVDKATGEKMIVAGKEVTVIDTVTLDGLEKGTTYQLKGWQMVKSENAQLLIGGEPVESDYTFTAKDSSMEVQIAFTFNASELAGKDLVTFEELYDLSNPDEPTKVAEHKDIEDEGQTVTITERIITMHTIATDKATGEKTIEVDDKVTIVDTVTLDGLEKGVKYTLKGWEMVKSENAELLVKGKRVENDLTFTAEDSKMEVQIEFIFNASELGGKELVTFEELYDVTNPDNPIKVAEHKDIKDEGQTVTIKEKPESPTTPEKPSTPTKTSDSPKTGDNTPFVALFAMMGISAAGLIFAGYKRFRRVKKSD</sequence>
<evidence type="ECO:0008006" key="11">
    <source>
        <dbReference type="Google" id="ProtNLM"/>
    </source>
</evidence>
<feature type="chain" id="PRO_5019351437" description="SrtB-anchored collagen-binding adhesin" evidence="6">
    <location>
        <begin position="30"/>
        <end position="1144"/>
    </location>
</feature>
<keyword evidence="2" id="KW-0964">Secreted</keyword>
<keyword evidence="5" id="KW-1133">Transmembrane helix</keyword>
<dbReference type="RefSeq" id="WP_118011471.1">
    <property type="nucleotide sequence ID" value="NZ_QSGD01000024.1"/>
</dbReference>
<evidence type="ECO:0000313" key="10">
    <source>
        <dbReference type="Proteomes" id="UP000285288"/>
    </source>
</evidence>
<gene>
    <name evidence="9" type="ORF">DW907_06950</name>
</gene>
<feature type="domain" description="T-Q ester bond containing" evidence="8">
    <location>
        <begin position="960"/>
        <end position="1083"/>
    </location>
</feature>
<dbReference type="Pfam" id="PF17802">
    <property type="entry name" value="SpaA"/>
    <property type="match status" value="2"/>
</dbReference>
<protein>
    <recommendedName>
        <fullName evidence="11">SrtB-anchored collagen-binding adhesin</fullName>
    </recommendedName>
</protein>
<evidence type="ECO:0000256" key="4">
    <source>
        <dbReference type="SAM" id="MobiDB-lite"/>
    </source>
</evidence>
<dbReference type="Proteomes" id="UP000285288">
    <property type="component" value="Unassembled WGS sequence"/>
</dbReference>
<dbReference type="Pfam" id="PF18202">
    <property type="entry name" value="TQ"/>
    <property type="match status" value="3"/>
</dbReference>
<proteinExistence type="inferred from homology"/>
<dbReference type="InterPro" id="IPR041100">
    <property type="entry name" value="TQ"/>
</dbReference>
<dbReference type="PANTHER" id="PTHR36108">
    <property type="entry name" value="COLOSSIN-B-RELATED"/>
    <property type="match status" value="1"/>
</dbReference>
<evidence type="ECO:0000259" key="8">
    <source>
        <dbReference type="Pfam" id="PF18202"/>
    </source>
</evidence>
<feature type="transmembrane region" description="Helical" evidence="5">
    <location>
        <begin position="1115"/>
        <end position="1134"/>
    </location>
</feature>
<comment type="caution">
    <text evidence="9">The sequence shown here is derived from an EMBL/GenBank/DDBJ whole genome shotgun (WGS) entry which is preliminary data.</text>
</comment>
<evidence type="ECO:0000313" key="9">
    <source>
        <dbReference type="EMBL" id="RHB05039.1"/>
    </source>
</evidence>
<feature type="signal peptide" evidence="6">
    <location>
        <begin position="1"/>
        <end position="29"/>
    </location>
</feature>
<feature type="region of interest" description="Disordered" evidence="4">
    <location>
        <begin position="1071"/>
        <end position="1112"/>
    </location>
</feature>
<evidence type="ECO:0000256" key="3">
    <source>
        <dbReference type="ARBA" id="ARBA00022729"/>
    </source>
</evidence>
<comment type="similarity">
    <text evidence="1">Belongs to the serine-aspartate repeat-containing protein (SDr) family.</text>
</comment>
<feature type="domain" description="SpaA-like prealbumin fold" evidence="7">
    <location>
        <begin position="218"/>
        <end position="295"/>
    </location>
</feature>
<dbReference type="PANTHER" id="PTHR36108:SF13">
    <property type="entry name" value="COLOSSIN-B-RELATED"/>
    <property type="match status" value="1"/>
</dbReference>
<feature type="compositionally biased region" description="Low complexity" evidence="4">
    <location>
        <begin position="1090"/>
        <end position="1109"/>
    </location>
</feature>
<organism evidence="9 10">
    <name type="scientific">Holdemanella biformis</name>
    <dbReference type="NCBI Taxonomy" id="1735"/>
    <lineage>
        <taxon>Bacteria</taxon>
        <taxon>Bacillati</taxon>
        <taxon>Bacillota</taxon>
        <taxon>Erysipelotrichia</taxon>
        <taxon>Erysipelotrichales</taxon>
        <taxon>Erysipelotrichaceae</taxon>
        <taxon>Holdemanella</taxon>
    </lineage>
</organism>
<feature type="compositionally biased region" description="Basic and acidic residues" evidence="4">
    <location>
        <begin position="1071"/>
        <end position="1089"/>
    </location>
</feature>
<dbReference type="InterPro" id="IPR013783">
    <property type="entry name" value="Ig-like_fold"/>
</dbReference>
<accession>A0A413UCD8</accession>
<evidence type="ECO:0000256" key="6">
    <source>
        <dbReference type="SAM" id="SignalP"/>
    </source>
</evidence>
<evidence type="ECO:0000256" key="2">
    <source>
        <dbReference type="ARBA" id="ARBA00022525"/>
    </source>
</evidence>
<evidence type="ECO:0000256" key="1">
    <source>
        <dbReference type="ARBA" id="ARBA00007257"/>
    </source>
</evidence>